<evidence type="ECO:0000313" key="6">
    <source>
        <dbReference type="EMBL" id="OGC40020.1"/>
    </source>
</evidence>
<dbReference type="SUPFAM" id="SSF52172">
    <property type="entry name" value="CheY-like"/>
    <property type="match status" value="1"/>
</dbReference>
<sequence>MNKIFLITDNIKTEKSIHDILDGYEIETLSAQLAVLKIPQEAPDLVVIDCDIKEKNALDIYRKIKMVNPLIPAIMLSGTPDIPLVVAATKMGAASFLAKPLDPNKLSAAVTAALAGTKTPASLSGSDAILWLKGGSVIRRALFEDLLSISASLDDVNIAGEIGINKREAAELIHRNSIKKGKFKEINLSAFQKEEDEPGFWAAFKNIFAPATVYLSGFDAIPEHFRESLVQFLSARKNNIKFDKEIRVILESISPQEKLAAFKILHLPALRFRKEDLFLMVAARIEGRAAGIGTDLVQFLTYYDFPGNFAELEELLSAGLVKCSGGTLRLSDLPLTAEMFKRAKKNEFLGCGTVRLEQARIEFEKAFFGLVLRQANDNVSSSCRFLDIPKETFTERLEQLGLDA</sequence>
<dbReference type="GO" id="GO:0000160">
    <property type="term" value="P:phosphorelay signal transduction system"/>
    <property type="evidence" value="ECO:0007669"/>
    <property type="project" value="InterPro"/>
</dbReference>
<evidence type="ECO:0000313" key="7">
    <source>
        <dbReference type="Proteomes" id="UP000179242"/>
    </source>
</evidence>
<dbReference type="InterPro" id="IPR058031">
    <property type="entry name" value="AAA_lid_NorR"/>
</dbReference>
<dbReference type="GO" id="GO:0006355">
    <property type="term" value="P:regulation of DNA-templated transcription"/>
    <property type="evidence" value="ECO:0007669"/>
    <property type="project" value="InterPro"/>
</dbReference>
<dbReference type="Proteomes" id="UP000179242">
    <property type="component" value="Unassembled WGS sequence"/>
</dbReference>
<dbReference type="SMART" id="SM00448">
    <property type="entry name" value="REC"/>
    <property type="match status" value="1"/>
</dbReference>
<feature type="domain" description="Response regulatory" evidence="5">
    <location>
        <begin position="3"/>
        <end position="114"/>
    </location>
</feature>
<evidence type="ECO:0008006" key="8">
    <source>
        <dbReference type="Google" id="ProtNLM"/>
    </source>
</evidence>
<keyword evidence="1" id="KW-0547">Nucleotide-binding</keyword>
<accession>A0A1F4U5C4</accession>
<feature type="domain" description="Sigma-54 factor interaction" evidence="4">
    <location>
        <begin position="132"/>
        <end position="321"/>
    </location>
</feature>
<dbReference type="InterPro" id="IPR027417">
    <property type="entry name" value="P-loop_NTPase"/>
</dbReference>
<dbReference type="EMBL" id="MEUJ01000005">
    <property type="protein sequence ID" value="OGC40020.1"/>
    <property type="molecule type" value="Genomic_DNA"/>
</dbReference>
<name>A0A1F4U5C4_UNCSA</name>
<dbReference type="Gene3D" id="1.10.8.60">
    <property type="match status" value="1"/>
</dbReference>
<dbReference type="SUPFAM" id="SSF52540">
    <property type="entry name" value="P-loop containing nucleoside triphosphate hydrolases"/>
    <property type="match status" value="1"/>
</dbReference>
<proteinExistence type="predicted"/>
<dbReference type="PROSITE" id="PS50110">
    <property type="entry name" value="RESPONSE_REGULATORY"/>
    <property type="match status" value="1"/>
</dbReference>
<gene>
    <name evidence="6" type="ORF">A2438_05880</name>
</gene>
<dbReference type="InterPro" id="IPR001789">
    <property type="entry name" value="Sig_transdc_resp-reg_receiver"/>
</dbReference>
<keyword evidence="2" id="KW-0067">ATP-binding</keyword>
<feature type="modified residue" description="4-aspartylphosphate" evidence="3">
    <location>
        <position position="49"/>
    </location>
</feature>
<dbReference type="PANTHER" id="PTHR32071">
    <property type="entry name" value="TRANSCRIPTIONAL REGULATORY PROTEIN"/>
    <property type="match status" value="1"/>
</dbReference>
<dbReference type="Pfam" id="PF25601">
    <property type="entry name" value="AAA_lid_14"/>
    <property type="match status" value="1"/>
</dbReference>
<comment type="caution">
    <text evidence="6">The sequence shown here is derived from an EMBL/GenBank/DDBJ whole genome shotgun (WGS) entry which is preliminary data.</text>
</comment>
<dbReference type="Pfam" id="PF00072">
    <property type="entry name" value="Response_reg"/>
    <property type="match status" value="1"/>
</dbReference>
<keyword evidence="3" id="KW-0597">Phosphoprotein</keyword>
<dbReference type="Gene3D" id="3.40.50.2300">
    <property type="match status" value="1"/>
</dbReference>
<dbReference type="Gene3D" id="3.40.50.300">
    <property type="entry name" value="P-loop containing nucleotide triphosphate hydrolases"/>
    <property type="match status" value="1"/>
</dbReference>
<evidence type="ECO:0000256" key="1">
    <source>
        <dbReference type="ARBA" id="ARBA00022741"/>
    </source>
</evidence>
<evidence type="ECO:0000259" key="4">
    <source>
        <dbReference type="PROSITE" id="PS50045"/>
    </source>
</evidence>
<reference evidence="6 7" key="1">
    <citation type="journal article" date="2016" name="Nat. Commun.">
        <title>Thousands of microbial genomes shed light on interconnected biogeochemical processes in an aquifer system.</title>
        <authorList>
            <person name="Anantharaman K."/>
            <person name="Brown C.T."/>
            <person name="Hug L.A."/>
            <person name="Sharon I."/>
            <person name="Castelle C.J."/>
            <person name="Probst A.J."/>
            <person name="Thomas B.C."/>
            <person name="Singh A."/>
            <person name="Wilkins M.J."/>
            <person name="Karaoz U."/>
            <person name="Brodie E.L."/>
            <person name="Williams K.H."/>
            <person name="Hubbard S.S."/>
            <person name="Banfield J.F."/>
        </authorList>
    </citation>
    <scope>NUCLEOTIDE SEQUENCE [LARGE SCALE GENOMIC DNA]</scope>
</reference>
<dbReference type="InterPro" id="IPR011006">
    <property type="entry name" value="CheY-like_superfamily"/>
</dbReference>
<protein>
    <recommendedName>
        <fullName evidence="8">Response regulatory domain-containing protein</fullName>
    </recommendedName>
</protein>
<evidence type="ECO:0000256" key="2">
    <source>
        <dbReference type="ARBA" id="ARBA00022840"/>
    </source>
</evidence>
<dbReference type="GO" id="GO:0005524">
    <property type="term" value="F:ATP binding"/>
    <property type="evidence" value="ECO:0007669"/>
    <property type="project" value="UniProtKB-KW"/>
</dbReference>
<dbReference type="InterPro" id="IPR002078">
    <property type="entry name" value="Sigma_54_int"/>
</dbReference>
<evidence type="ECO:0000259" key="5">
    <source>
        <dbReference type="PROSITE" id="PS50110"/>
    </source>
</evidence>
<evidence type="ECO:0000256" key="3">
    <source>
        <dbReference type="PROSITE-ProRule" id="PRU00169"/>
    </source>
</evidence>
<dbReference type="PROSITE" id="PS50045">
    <property type="entry name" value="SIGMA54_INTERACT_4"/>
    <property type="match status" value="1"/>
</dbReference>
<dbReference type="PANTHER" id="PTHR32071:SF99">
    <property type="entry name" value="TRANSCRIPTIONAL REGULATORY PROTEIN"/>
    <property type="match status" value="1"/>
</dbReference>
<organism evidence="6 7">
    <name type="scientific">candidate division WOR-1 bacterium RIFOXYC2_FULL_46_14</name>
    <dbReference type="NCBI Taxonomy" id="1802587"/>
    <lineage>
        <taxon>Bacteria</taxon>
        <taxon>Bacillati</taxon>
        <taxon>Saganbacteria</taxon>
    </lineage>
</organism>
<dbReference type="AlphaFoldDB" id="A0A1F4U5C4"/>